<dbReference type="InterPro" id="IPR000008">
    <property type="entry name" value="C2_dom"/>
</dbReference>
<evidence type="ECO:0000313" key="3">
    <source>
        <dbReference type="EMBL" id="CRL02936.1"/>
    </source>
</evidence>
<dbReference type="STRING" id="568069.A0A1J1IS08"/>
<dbReference type="InterPro" id="IPR056290">
    <property type="entry name" value="CEPT76/DRC7_peptidase-like_dom"/>
</dbReference>
<protein>
    <submittedName>
        <fullName evidence="3">CLUMA_CG015806, isoform A</fullName>
    </submittedName>
</protein>
<dbReference type="PANTHER" id="PTHR20837">
    <property type="entry name" value="CENTROSOMAL PROTEIN-RELATED"/>
    <property type="match status" value="1"/>
</dbReference>
<evidence type="ECO:0000256" key="1">
    <source>
        <dbReference type="SAM" id="MobiDB-lite"/>
    </source>
</evidence>
<keyword evidence="4" id="KW-1185">Reference proteome</keyword>
<dbReference type="GO" id="GO:1904491">
    <property type="term" value="P:protein localization to ciliary transition zone"/>
    <property type="evidence" value="ECO:0007669"/>
    <property type="project" value="TreeGrafter"/>
</dbReference>
<dbReference type="InterPro" id="IPR035892">
    <property type="entry name" value="C2_domain_sf"/>
</dbReference>
<feature type="compositionally biased region" description="Polar residues" evidence="1">
    <location>
        <begin position="15"/>
        <end position="28"/>
    </location>
</feature>
<reference evidence="3 4" key="1">
    <citation type="submission" date="2015-04" db="EMBL/GenBank/DDBJ databases">
        <authorList>
            <person name="Syromyatnikov M.Y."/>
            <person name="Popov V.N."/>
        </authorList>
    </citation>
    <scope>NUCLEOTIDE SEQUENCE [LARGE SCALE GENOMIC DNA]</scope>
</reference>
<evidence type="ECO:0000313" key="4">
    <source>
        <dbReference type="Proteomes" id="UP000183832"/>
    </source>
</evidence>
<feature type="region of interest" description="Disordered" evidence="1">
    <location>
        <begin position="1"/>
        <end position="29"/>
    </location>
</feature>
<dbReference type="SUPFAM" id="SSF49562">
    <property type="entry name" value="C2 domain (Calcium/lipid-binding domain, CaLB)"/>
    <property type="match status" value="1"/>
</dbReference>
<name>A0A1J1IS08_9DIPT</name>
<proteinExistence type="predicted"/>
<feature type="domain" description="C2" evidence="2">
    <location>
        <begin position="1"/>
        <end position="137"/>
    </location>
</feature>
<dbReference type="InterPro" id="IPR056288">
    <property type="entry name" value="CEP76_C"/>
</dbReference>
<evidence type="ECO:0000259" key="2">
    <source>
        <dbReference type="PROSITE" id="PS50004"/>
    </source>
</evidence>
<dbReference type="Pfam" id="PF24652">
    <property type="entry name" value="CEP76_C"/>
    <property type="match status" value="1"/>
</dbReference>
<dbReference type="EMBL" id="CVRI01000058">
    <property type="protein sequence ID" value="CRL02936.1"/>
    <property type="molecule type" value="Genomic_DNA"/>
</dbReference>
<dbReference type="CDD" id="cd00030">
    <property type="entry name" value="C2"/>
    <property type="match status" value="1"/>
</dbReference>
<dbReference type="InterPro" id="IPR052434">
    <property type="entry name" value="Tectonic-like_complex_comp"/>
</dbReference>
<dbReference type="GO" id="GO:0035869">
    <property type="term" value="C:ciliary transition zone"/>
    <property type="evidence" value="ECO:0007669"/>
    <property type="project" value="TreeGrafter"/>
</dbReference>
<dbReference type="PROSITE" id="PS50004">
    <property type="entry name" value="C2"/>
    <property type="match status" value="1"/>
</dbReference>
<gene>
    <name evidence="3" type="ORF">CLUMA_CG015806</name>
</gene>
<dbReference type="Pfam" id="PF00168">
    <property type="entry name" value="C2"/>
    <property type="match status" value="1"/>
</dbReference>
<dbReference type="OrthoDB" id="2162143at2759"/>
<dbReference type="Pfam" id="PF24656">
    <property type="entry name" value="CEPT76_peptidase"/>
    <property type="match status" value="1"/>
</dbReference>
<sequence length="557" mass="64242">MVVRATNIPVRSEELTQTSSRKSSTATAPASKFMPFKSMSSHPHVFVTISLKDHHLSSRTSSAEGTNPMWNEQLKLPFNLKSDATKRVLSIDLYDEVVEDLVDNVTEVYQRISSKWLGSLKIPLAHIFTNQRIEGMFEMTIPTVLLGYTKPTFAATDQGYQTNNSEGLPHMSKKTHINLFISLEPNAEIPRMMSNGLECIEIELVERQIKMWFEQLKLEFPSRVTKWSPLITLLTGKRACITRLLHPLKFPFDKNDEMTEFKIRRFVSLIPLQNDASPSNSCCSGLNGVWLSNTQILGLMTSSNKDLGVLLTCYYLELGYPSWLILGSSNTCGECCYVLMRKSSEFFIIDPASGKKYSSKDVYCPLTSCFCLVNQYNVWANIQREQRIFMMQFDVNRSFDWRPMFQKVVDIPKETIHDVTFRYERSFHVKDLQQTIQAKIVKKINSWRSHKKTIWNRYVCENLKQILEKLEDDVCFENDFDDHAEMLKALYVNYKITGYTINNKYTNLSSIVNDIKNTGIHLNLDSKVEFASSVYIKEYANNVLSIWIFLMSLTPKM</sequence>
<dbReference type="Proteomes" id="UP000183832">
    <property type="component" value="Unassembled WGS sequence"/>
</dbReference>
<accession>A0A1J1IS08</accession>
<dbReference type="GO" id="GO:1905515">
    <property type="term" value="P:non-motile cilium assembly"/>
    <property type="evidence" value="ECO:0007669"/>
    <property type="project" value="TreeGrafter"/>
</dbReference>
<dbReference type="AlphaFoldDB" id="A0A1J1IS08"/>
<dbReference type="PANTHER" id="PTHR20837:SF0">
    <property type="entry name" value="COILED-COIL AND C2 DOMAIN-CONTAINING PROTEIN 2A"/>
    <property type="match status" value="1"/>
</dbReference>
<dbReference type="Gene3D" id="2.60.40.150">
    <property type="entry name" value="C2 domain"/>
    <property type="match status" value="1"/>
</dbReference>
<organism evidence="3 4">
    <name type="scientific">Clunio marinus</name>
    <dbReference type="NCBI Taxonomy" id="568069"/>
    <lineage>
        <taxon>Eukaryota</taxon>
        <taxon>Metazoa</taxon>
        <taxon>Ecdysozoa</taxon>
        <taxon>Arthropoda</taxon>
        <taxon>Hexapoda</taxon>
        <taxon>Insecta</taxon>
        <taxon>Pterygota</taxon>
        <taxon>Neoptera</taxon>
        <taxon>Endopterygota</taxon>
        <taxon>Diptera</taxon>
        <taxon>Nematocera</taxon>
        <taxon>Chironomoidea</taxon>
        <taxon>Chironomidae</taxon>
        <taxon>Clunio</taxon>
    </lineage>
</organism>